<name>G7YNU6_CLOSI</name>
<reference key="2">
    <citation type="submission" date="2011-10" db="EMBL/GenBank/DDBJ databases">
        <title>The genome and transcriptome sequence of Clonorchis sinensis provide insights into the carcinogenic liver fluke.</title>
        <authorList>
            <person name="Wang X."/>
            <person name="Huang Y."/>
            <person name="Chen W."/>
            <person name="Liu H."/>
            <person name="Guo L."/>
            <person name="Chen Y."/>
            <person name="Luo F."/>
            <person name="Zhou W."/>
            <person name="Sun J."/>
            <person name="Mao Q."/>
            <person name="Liang P."/>
            <person name="Zhou C."/>
            <person name="Tian Y."/>
            <person name="Men J."/>
            <person name="Lv X."/>
            <person name="Huang L."/>
            <person name="Zhou J."/>
            <person name="Hu Y."/>
            <person name="Li R."/>
            <person name="Zhang F."/>
            <person name="Lei H."/>
            <person name="Li X."/>
            <person name="Hu X."/>
            <person name="Liang C."/>
            <person name="Xu J."/>
            <person name="Wu Z."/>
            <person name="Yu X."/>
        </authorList>
    </citation>
    <scope>NUCLEOTIDE SEQUENCE</scope>
    <source>
        <strain>Henan</strain>
    </source>
</reference>
<dbReference type="EMBL" id="DF143908">
    <property type="protein sequence ID" value="GAA54627.1"/>
    <property type="molecule type" value="Genomic_DNA"/>
</dbReference>
<protein>
    <submittedName>
        <fullName evidence="3">F-box protein 36</fullName>
    </submittedName>
</protein>
<evidence type="ECO:0000313" key="4">
    <source>
        <dbReference type="Proteomes" id="UP000008909"/>
    </source>
</evidence>
<dbReference type="InterPro" id="IPR036047">
    <property type="entry name" value="F-box-like_dom_sf"/>
</dbReference>
<dbReference type="SUPFAM" id="SSF81383">
    <property type="entry name" value="F-box domain"/>
    <property type="match status" value="1"/>
</dbReference>
<sequence length="207" mass="23625">MLAAVLEYASCGRIGRQRLFKADILRVLGPKVLEYCQNIAHGFIDYLVRLPSDVMAKIISHLQLEDVINLGYTCKAMHACQEDFEAAPRGGELERSKTPFSILTVRNDILCDCVLKCSVCYRRGHKKIQCWRREASRRRSHTQRLRSRRKQPEPWSKATVAAEPEVRTMKLETMNQLLVNFDTVHDVLGTEKGLLESSSKGSVRVDH</sequence>
<dbReference type="Proteomes" id="UP000008909">
    <property type="component" value="Unassembled WGS sequence"/>
</dbReference>
<dbReference type="PROSITE" id="PS50181">
    <property type="entry name" value="FBOX"/>
    <property type="match status" value="1"/>
</dbReference>
<organism evidence="3 4">
    <name type="scientific">Clonorchis sinensis</name>
    <name type="common">Chinese liver fluke</name>
    <dbReference type="NCBI Taxonomy" id="79923"/>
    <lineage>
        <taxon>Eukaryota</taxon>
        <taxon>Metazoa</taxon>
        <taxon>Spiralia</taxon>
        <taxon>Lophotrochozoa</taxon>
        <taxon>Platyhelminthes</taxon>
        <taxon>Trematoda</taxon>
        <taxon>Digenea</taxon>
        <taxon>Opisthorchiida</taxon>
        <taxon>Opisthorchiata</taxon>
        <taxon>Opisthorchiidae</taxon>
        <taxon>Clonorchis</taxon>
    </lineage>
</organism>
<gene>
    <name evidence="3" type="ORF">CLF_104485</name>
</gene>
<evidence type="ECO:0000259" key="2">
    <source>
        <dbReference type="PROSITE" id="PS50181"/>
    </source>
</evidence>
<accession>G7YNU6</accession>
<dbReference type="Pfam" id="PF00646">
    <property type="entry name" value="F-box"/>
    <property type="match status" value="1"/>
</dbReference>
<keyword evidence="4" id="KW-1185">Reference proteome</keyword>
<evidence type="ECO:0000313" key="3">
    <source>
        <dbReference type="EMBL" id="GAA54627.1"/>
    </source>
</evidence>
<evidence type="ECO:0000256" key="1">
    <source>
        <dbReference type="SAM" id="MobiDB-lite"/>
    </source>
</evidence>
<dbReference type="InterPro" id="IPR001810">
    <property type="entry name" value="F-box_dom"/>
</dbReference>
<feature type="domain" description="F-box" evidence="2">
    <location>
        <begin position="44"/>
        <end position="75"/>
    </location>
</feature>
<proteinExistence type="predicted"/>
<dbReference type="AlphaFoldDB" id="G7YNU6"/>
<reference evidence="3" key="1">
    <citation type="journal article" date="2011" name="Genome Biol.">
        <title>The draft genome of the carcinogenic human liver fluke Clonorchis sinensis.</title>
        <authorList>
            <person name="Wang X."/>
            <person name="Chen W."/>
            <person name="Huang Y."/>
            <person name="Sun J."/>
            <person name="Men J."/>
            <person name="Liu H."/>
            <person name="Luo F."/>
            <person name="Guo L."/>
            <person name="Lv X."/>
            <person name="Deng C."/>
            <person name="Zhou C."/>
            <person name="Fan Y."/>
            <person name="Li X."/>
            <person name="Huang L."/>
            <person name="Hu Y."/>
            <person name="Liang C."/>
            <person name="Hu X."/>
            <person name="Xu J."/>
            <person name="Yu X."/>
        </authorList>
    </citation>
    <scope>NUCLEOTIDE SEQUENCE [LARGE SCALE GENOMIC DNA]</scope>
    <source>
        <strain evidence="3">Henan</strain>
    </source>
</reference>
<feature type="region of interest" description="Disordered" evidence="1">
    <location>
        <begin position="141"/>
        <end position="161"/>
    </location>
</feature>